<dbReference type="GO" id="GO:0016020">
    <property type="term" value="C:membrane"/>
    <property type="evidence" value="ECO:0007669"/>
    <property type="project" value="UniProtKB-SubCell"/>
</dbReference>
<comment type="pathway">
    <text evidence="3">Secondary metabolite biosynthesis; terpenoid biosynthesis.</text>
</comment>
<name>A0A550CXD8_9AGAR</name>
<evidence type="ECO:0000256" key="4">
    <source>
        <dbReference type="ARBA" id="ARBA00010617"/>
    </source>
</evidence>
<dbReference type="EMBL" id="VDMD01000001">
    <property type="protein sequence ID" value="TRM69465.1"/>
    <property type="molecule type" value="Genomic_DNA"/>
</dbReference>
<comment type="cofactor">
    <cofactor evidence="1 13">
        <name>heme</name>
        <dbReference type="ChEBI" id="CHEBI:30413"/>
    </cofactor>
</comment>
<dbReference type="Proteomes" id="UP000320762">
    <property type="component" value="Unassembled WGS sequence"/>
</dbReference>
<evidence type="ECO:0000256" key="11">
    <source>
        <dbReference type="ARBA" id="ARBA00023033"/>
    </source>
</evidence>
<dbReference type="PROSITE" id="PS00086">
    <property type="entry name" value="CYTOCHROME_P450"/>
    <property type="match status" value="1"/>
</dbReference>
<evidence type="ECO:0000313" key="15">
    <source>
        <dbReference type="EMBL" id="TRM69465.1"/>
    </source>
</evidence>
<keyword evidence="11 14" id="KW-0503">Monooxygenase</keyword>
<dbReference type="InterPro" id="IPR050121">
    <property type="entry name" value="Cytochrome_P450_monoxygenase"/>
</dbReference>
<organism evidence="15 16">
    <name type="scientific">Schizophyllum amplum</name>
    <dbReference type="NCBI Taxonomy" id="97359"/>
    <lineage>
        <taxon>Eukaryota</taxon>
        <taxon>Fungi</taxon>
        <taxon>Dikarya</taxon>
        <taxon>Basidiomycota</taxon>
        <taxon>Agaricomycotina</taxon>
        <taxon>Agaricomycetes</taxon>
        <taxon>Agaricomycetidae</taxon>
        <taxon>Agaricales</taxon>
        <taxon>Schizophyllaceae</taxon>
        <taxon>Schizophyllum</taxon>
    </lineage>
</organism>
<dbReference type="STRING" id="97359.A0A550CXD8"/>
<evidence type="ECO:0000256" key="3">
    <source>
        <dbReference type="ARBA" id="ARBA00004721"/>
    </source>
</evidence>
<feature type="binding site" description="axial binding residue" evidence="13">
    <location>
        <position position="467"/>
    </location>
    <ligand>
        <name>heme</name>
        <dbReference type="ChEBI" id="CHEBI:30413"/>
    </ligand>
    <ligandPart>
        <name>Fe</name>
        <dbReference type="ChEBI" id="CHEBI:18248"/>
    </ligandPart>
</feature>
<evidence type="ECO:0000256" key="13">
    <source>
        <dbReference type="PIRSR" id="PIRSR602401-1"/>
    </source>
</evidence>
<keyword evidence="7 13" id="KW-0479">Metal-binding</keyword>
<gene>
    <name evidence="15" type="ORF">BD626DRAFT_563210</name>
</gene>
<evidence type="ECO:0000256" key="9">
    <source>
        <dbReference type="ARBA" id="ARBA00023002"/>
    </source>
</evidence>
<evidence type="ECO:0000256" key="8">
    <source>
        <dbReference type="ARBA" id="ARBA00022989"/>
    </source>
</evidence>
<dbReference type="PRINTS" id="PR00463">
    <property type="entry name" value="EP450I"/>
</dbReference>
<dbReference type="Gene3D" id="1.10.630.10">
    <property type="entry name" value="Cytochrome P450"/>
    <property type="match status" value="1"/>
</dbReference>
<dbReference type="InterPro" id="IPR036396">
    <property type="entry name" value="Cyt_P450_sf"/>
</dbReference>
<comment type="similarity">
    <text evidence="4 14">Belongs to the cytochrome P450 family.</text>
</comment>
<evidence type="ECO:0000256" key="10">
    <source>
        <dbReference type="ARBA" id="ARBA00023004"/>
    </source>
</evidence>
<dbReference type="AlphaFoldDB" id="A0A550CXD8"/>
<evidence type="ECO:0000256" key="2">
    <source>
        <dbReference type="ARBA" id="ARBA00004370"/>
    </source>
</evidence>
<dbReference type="InterPro" id="IPR002401">
    <property type="entry name" value="Cyt_P450_E_grp-I"/>
</dbReference>
<dbReference type="GO" id="GO:0004497">
    <property type="term" value="F:monooxygenase activity"/>
    <property type="evidence" value="ECO:0007669"/>
    <property type="project" value="UniProtKB-KW"/>
</dbReference>
<reference evidence="15 16" key="1">
    <citation type="journal article" date="2019" name="New Phytol.">
        <title>Comparative genomics reveals unique wood-decay strategies and fruiting body development in the Schizophyllaceae.</title>
        <authorList>
            <person name="Almasi E."/>
            <person name="Sahu N."/>
            <person name="Krizsan K."/>
            <person name="Balint B."/>
            <person name="Kovacs G.M."/>
            <person name="Kiss B."/>
            <person name="Cseklye J."/>
            <person name="Drula E."/>
            <person name="Henrissat B."/>
            <person name="Nagy I."/>
            <person name="Chovatia M."/>
            <person name="Adam C."/>
            <person name="LaButti K."/>
            <person name="Lipzen A."/>
            <person name="Riley R."/>
            <person name="Grigoriev I.V."/>
            <person name="Nagy L.G."/>
        </authorList>
    </citation>
    <scope>NUCLEOTIDE SEQUENCE [LARGE SCALE GENOMIC DNA]</scope>
    <source>
        <strain evidence="15 16">NL-1724</strain>
    </source>
</reference>
<dbReference type="SUPFAM" id="SSF48264">
    <property type="entry name" value="Cytochrome P450"/>
    <property type="match status" value="1"/>
</dbReference>
<sequence>MEFFNLQLVAAGTIVIALAVYVRLKRSSLSGLRGPESSHPILGFLPTLLHTPAGEVDFVLQSNYGGAVKYDGLLGKRLLWICDPKAVHYVAQGSGYAFIRAADRKELSRMFLGKSVLTVEGDEHKRHRRIMLPGFGTVESSSYVPSFSRKAARMSEKWVEIIEGHKGTVAIDIPAWTARATLDALGEAAFDYPFNALDDMSNELSRVFNNLFSKTRLNPSNWEIFMTEMVALLPPPLVRTWNEYIPDRKRAILHRSRAVSERIARQLVEEKSAALLSNNGGHDIMSLLVKANASASAKNGLAEDEVLAQLSTIIIAGHETTATTISWTLLELCKNPDIQTRLRNEIRRVRLERDEPEPTAATFDDMPYLGAVVKETLRYHPAVYQIYKQAAHDEIIPLLRPIAGVDGKLIHEIPVQEGQKVALSIAAYNRDKEIFGQDADSFNPERWLKDGYVTKQAFTFGGGHRACLGWRFAVLELSAFLTELIDKFEFSVDAKLKFERGAAGIMCPLIEGQTEKGVQLPLFNQCLRRYMYR</sequence>
<evidence type="ECO:0000256" key="1">
    <source>
        <dbReference type="ARBA" id="ARBA00001971"/>
    </source>
</evidence>
<keyword evidence="12" id="KW-0472">Membrane</keyword>
<dbReference type="GO" id="GO:0020037">
    <property type="term" value="F:heme binding"/>
    <property type="evidence" value="ECO:0007669"/>
    <property type="project" value="InterPro"/>
</dbReference>
<keyword evidence="5 13" id="KW-0349">Heme</keyword>
<keyword evidence="6" id="KW-0812">Transmembrane</keyword>
<dbReference type="InterPro" id="IPR017972">
    <property type="entry name" value="Cyt_P450_CS"/>
</dbReference>
<evidence type="ECO:0000256" key="7">
    <source>
        <dbReference type="ARBA" id="ARBA00022723"/>
    </source>
</evidence>
<keyword evidence="8" id="KW-1133">Transmembrane helix</keyword>
<dbReference type="OrthoDB" id="1470350at2759"/>
<dbReference type="GO" id="GO:0005506">
    <property type="term" value="F:iron ion binding"/>
    <property type="evidence" value="ECO:0007669"/>
    <property type="project" value="InterPro"/>
</dbReference>
<accession>A0A550CXD8</accession>
<dbReference type="PRINTS" id="PR00385">
    <property type="entry name" value="P450"/>
</dbReference>
<evidence type="ECO:0000313" key="16">
    <source>
        <dbReference type="Proteomes" id="UP000320762"/>
    </source>
</evidence>
<dbReference type="Pfam" id="PF00067">
    <property type="entry name" value="p450"/>
    <property type="match status" value="1"/>
</dbReference>
<comment type="subcellular location">
    <subcellularLocation>
        <location evidence="2">Membrane</location>
    </subcellularLocation>
</comment>
<keyword evidence="16" id="KW-1185">Reference proteome</keyword>
<dbReference type="InterPro" id="IPR001128">
    <property type="entry name" value="Cyt_P450"/>
</dbReference>
<comment type="caution">
    <text evidence="15">The sequence shown here is derived from an EMBL/GenBank/DDBJ whole genome shotgun (WGS) entry which is preliminary data.</text>
</comment>
<evidence type="ECO:0000256" key="12">
    <source>
        <dbReference type="ARBA" id="ARBA00023136"/>
    </source>
</evidence>
<evidence type="ECO:0000256" key="6">
    <source>
        <dbReference type="ARBA" id="ARBA00022692"/>
    </source>
</evidence>
<keyword evidence="9 14" id="KW-0560">Oxidoreductase</keyword>
<evidence type="ECO:0000256" key="5">
    <source>
        <dbReference type="ARBA" id="ARBA00022617"/>
    </source>
</evidence>
<dbReference type="PANTHER" id="PTHR24305:SF166">
    <property type="entry name" value="CYTOCHROME P450 12A4, MITOCHONDRIAL-RELATED"/>
    <property type="match status" value="1"/>
</dbReference>
<proteinExistence type="inferred from homology"/>
<dbReference type="PANTHER" id="PTHR24305">
    <property type="entry name" value="CYTOCHROME P450"/>
    <property type="match status" value="1"/>
</dbReference>
<evidence type="ECO:0000256" key="14">
    <source>
        <dbReference type="RuleBase" id="RU000461"/>
    </source>
</evidence>
<keyword evidence="10 13" id="KW-0408">Iron</keyword>
<dbReference type="GO" id="GO:0016705">
    <property type="term" value="F:oxidoreductase activity, acting on paired donors, with incorporation or reduction of molecular oxygen"/>
    <property type="evidence" value="ECO:0007669"/>
    <property type="project" value="InterPro"/>
</dbReference>
<protein>
    <submittedName>
        <fullName evidence="15">Cytochrome P450</fullName>
    </submittedName>
</protein>